<evidence type="ECO:0000256" key="10">
    <source>
        <dbReference type="PROSITE-ProRule" id="PRU10141"/>
    </source>
</evidence>
<dbReference type="Proteomes" id="UP000822688">
    <property type="component" value="Chromosome 4"/>
</dbReference>
<dbReference type="EC" id="2.7.11.1" evidence="2"/>
<evidence type="ECO:0000256" key="6">
    <source>
        <dbReference type="ARBA" id="ARBA00022777"/>
    </source>
</evidence>
<evidence type="ECO:0000256" key="7">
    <source>
        <dbReference type="ARBA" id="ARBA00022840"/>
    </source>
</evidence>
<keyword evidence="5 10" id="KW-0547">Nucleotide-binding</keyword>
<dbReference type="AlphaFoldDB" id="A0A8T0I8Z9"/>
<evidence type="ECO:0000259" key="13">
    <source>
        <dbReference type="PROSITE" id="PS50011"/>
    </source>
</evidence>
<dbReference type="Pfam" id="PF00069">
    <property type="entry name" value="Pkinase"/>
    <property type="match status" value="1"/>
</dbReference>
<keyword evidence="3 11" id="KW-0723">Serine/threonine-protein kinase</keyword>
<dbReference type="FunFam" id="3.30.200.20:FF:000191">
    <property type="entry name" value="3-phosphoinositide-dependent protein kinase 2-like"/>
    <property type="match status" value="1"/>
</dbReference>
<keyword evidence="15" id="KW-1185">Reference proteome</keyword>
<keyword evidence="6" id="KW-0418">Kinase</keyword>
<dbReference type="GO" id="GO:0035556">
    <property type="term" value="P:intracellular signal transduction"/>
    <property type="evidence" value="ECO:0007669"/>
    <property type="project" value="TreeGrafter"/>
</dbReference>
<feature type="domain" description="Protein kinase" evidence="13">
    <location>
        <begin position="37"/>
        <end position="300"/>
    </location>
</feature>
<comment type="similarity">
    <text evidence="1">Belongs to the protein kinase superfamily. AGC Ser/Thr protein kinase family. PDPK1 subfamily.</text>
</comment>
<dbReference type="InterPro" id="IPR017441">
    <property type="entry name" value="Protein_kinase_ATP_BS"/>
</dbReference>
<organism evidence="14 15">
    <name type="scientific">Ceratodon purpureus</name>
    <name type="common">Fire moss</name>
    <name type="synonym">Dicranum purpureum</name>
    <dbReference type="NCBI Taxonomy" id="3225"/>
    <lineage>
        <taxon>Eukaryota</taxon>
        <taxon>Viridiplantae</taxon>
        <taxon>Streptophyta</taxon>
        <taxon>Embryophyta</taxon>
        <taxon>Bryophyta</taxon>
        <taxon>Bryophytina</taxon>
        <taxon>Bryopsida</taxon>
        <taxon>Dicranidae</taxon>
        <taxon>Pseudoditrichales</taxon>
        <taxon>Ditrichaceae</taxon>
        <taxon>Ceratodon</taxon>
    </lineage>
</organism>
<keyword evidence="4" id="KW-0808">Transferase</keyword>
<evidence type="ECO:0000256" key="4">
    <source>
        <dbReference type="ARBA" id="ARBA00022679"/>
    </source>
</evidence>
<dbReference type="GO" id="GO:0005524">
    <property type="term" value="F:ATP binding"/>
    <property type="evidence" value="ECO:0007669"/>
    <property type="project" value="UniProtKB-UniRule"/>
</dbReference>
<dbReference type="PROSITE" id="PS00107">
    <property type="entry name" value="PROTEIN_KINASE_ATP"/>
    <property type="match status" value="1"/>
</dbReference>
<dbReference type="EMBL" id="CM026424">
    <property type="protein sequence ID" value="KAG0578923.1"/>
    <property type="molecule type" value="Genomic_DNA"/>
</dbReference>
<dbReference type="InterPro" id="IPR008271">
    <property type="entry name" value="Ser/Thr_kinase_AS"/>
</dbReference>
<dbReference type="PANTHER" id="PTHR24356">
    <property type="entry name" value="SERINE/THREONINE-PROTEIN KINASE"/>
    <property type="match status" value="1"/>
</dbReference>
<comment type="catalytic activity">
    <reaction evidence="9">
        <text>L-seryl-[protein] + ATP = O-phospho-L-seryl-[protein] + ADP + H(+)</text>
        <dbReference type="Rhea" id="RHEA:17989"/>
        <dbReference type="Rhea" id="RHEA-COMP:9863"/>
        <dbReference type="Rhea" id="RHEA-COMP:11604"/>
        <dbReference type="ChEBI" id="CHEBI:15378"/>
        <dbReference type="ChEBI" id="CHEBI:29999"/>
        <dbReference type="ChEBI" id="CHEBI:30616"/>
        <dbReference type="ChEBI" id="CHEBI:83421"/>
        <dbReference type="ChEBI" id="CHEBI:456216"/>
        <dbReference type="EC" id="2.7.11.1"/>
    </reaction>
</comment>
<dbReference type="PROSITE" id="PS50011">
    <property type="entry name" value="PROTEIN_KINASE_DOM"/>
    <property type="match status" value="1"/>
</dbReference>
<dbReference type="PANTHER" id="PTHR24356:SF163">
    <property type="entry name" value="3-PHOSPHOINOSITIDE-DEPENDENT PROTEIN KINASE 1-RELATED"/>
    <property type="match status" value="1"/>
</dbReference>
<dbReference type="InterPro" id="IPR011009">
    <property type="entry name" value="Kinase-like_dom_sf"/>
</dbReference>
<evidence type="ECO:0000256" key="12">
    <source>
        <dbReference type="SAM" id="MobiDB-lite"/>
    </source>
</evidence>
<protein>
    <recommendedName>
        <fullName evidence="2">non-specific serine/threonine protein kinase</fullName>
        <ecNumber evidence="2">2.7.11.1</ecNumber>
    </recommendedName>
</protein>
<evidence type="ECO:0000256" key="2">
    <source>
        <dbReference type="ARBA" id="ARBA00012513"/>
    </source>
</evidence>
<evidence type="ECO:0000256" key="3">
    <source>
        <dbReference type="ARBA" id="ARBA00022527"/>
    </source>
</evidence>
<evidence type="ECO:0000256" key="8">
    <source>
        <dbReference type="ARBA" id="ARBA00047899"/>
    </source>
</evidence>
<evidence type="ECO:0000256" key="5">
    <source>
        <dbReference type="ARBA" id="ARBA00022741"/>
    </source>
</evidence>
<proteinExistence type="inferred from homology"/>
<feature type="compositionally biased region" description="Low complexity" evidence="12">
    <location>
        <begin position="8"/>
        <end position="17"/>
    </location>
</feature>
<dbReference type="CDD" id="cd05581">
    <property type="entry name" value="STKc_PDK1"/>
    <property type="match status" value="1"/>
</dbReference>
<dbReference type="GO" id="GO:0004674">
    <property type="term" value="F:protein serine/threonine kinase activity"/>
    <property type="evidence" value="ECO:0007669"/>
    <property type="project" value="UniProtKB-KW"/>
</dbReference>
<evidence type="ECO:0000256" key="11">
    <source>
        <dbReference type="RuleBase" id="RU000304"/>
    </source>
</evidence>
<feature type="binding site" evidence="10">
    <location>
        <position position="66"/>
    </location>
    <ligand>
        <name>ATP</name>
        <dbReference type="ChEBI" id="CHEBI:30616"/>
    </ligand>
</feature>
<gene>
    <name evidence="14" type="ORF">KC19_4G060200</name>
</gene>
<accession>A0A8T0I8Z9</accession>
<reference evidence="14" key="1">
    <citation type="submission" date="2020-06" db="EMBL/GenBank/DDBJ databases">
        <title>WGS assembly of Ceratodon purpureus strain R40.</title>
        <authorList>
            <person name="Carey S.B."/>
            <person name="Jenkins J."/>
            <person name="Shu S."/>
            <person name="Lovell J.T."/>
            <person name="Sreedasyam A."/>
            <person name="Maumus F."/>
            <person name="Tiley G.P."/>
            <person name="Fernandez-Pozo N."/>
            <person name="Barry K."/>
            <person name="Chen C."/>
            <person name="Wang M."/>
            <person name="Lipzen A."/>
            <person name="Daum C."/>
            <person name="Saski C.A."/>
            <person name="Payton A.C."/>
            <person name="Mcbreen J.C."/>
            <person name="Conrad R.E."/>
            <person name="Kollar L.M."/>
            <person name="Olsson S."/>
            <person name="Huttunen S."/>
            <person name="Landis J.B."/>
            <person name="Wickett N.J."/>
            <person name="Johnson M.G."/>
            <person name="Rensing S.A."/>
            <person name="Grimwood J."/>
            <person name="Schmutz J."/>
            <person name="Mcdaniel S.F."/>
        </authorList>
    </citation>
    <scope>NUCLEOTIDE SEQUENCE</scope>
    <source>
        <strain evidence="14">R40</strain>
    </source>
</reference>
<keyword evidence="7 10" id="KW-0067">ATP-binding</keyword>
<evidence type="ECO:0000313" key="14">
    <source>
        <dbReference type="EMBL" id="KAG0578923.1"/>
    </source>
</evidence>
<dbReference type="InterPro" id="IPR000719">
    <property type="entry name" value="Prot_kinase_dom"/>
</dbReference>
<dbReference type="InterPro" id="IPR050236">
    <property type="entry name" value="Ser_Thr_kinase_AGC"/>
</dbReference>
<comment type="catalytic activity">
    <reaction evidence="8">
        <text>L-threonyl-[protein] + ATP = O-phospho-L-threonyl-[protein] + ADP + H(+)</text>
        <dbReference type="Rhea" id="RHEA:46608"/>
        <dbReference type="Rhea" id="RHEA-COMP:11060"/>
        <dbReference type="Rhea" id="RHEA-COMP:11605"/>
        <dbReference type="ChEBI" id="CHEBI:15378"/>
        <dbReference type="ChEBI" id="CHEBI:30013"/>
        <dbReference type="ChEBI" id="CHEBI:30616"/>
        <dbReference type="ChEBI" id="CHEBI:61977"/>
        <dbReference type="ChEBI" id="CHEBI:456216"/>
        <dbReference type="EC" id="2.7.11.1"/>
    </reaction>
</comment>
<dbReference type="FunFam" id="1.10.510.10:FF:000534">
    <property type="entry name" value="Serine/threonine-protein kinase PKH2"/>
    <property type="match status" value="1"/>
</dbReference>
<feature type="region of interest" description="Disordered" evidence="12">
    <location>
        <begin position="1"/>
        <end position="25"/>
    </location>
</feature>
<comment type="caution">
    <text evidence="14">The sequence shown here is derived from an EMBL/GenBank/DDBJ whole genome shotgun (WGS) entry which is preliminary data.</text>
</comment>
<name>A0A8T0I8Z9_CERPU</name>
<dbReference type="Gene3D" id="3.30.200.20">
    <property type="entry name" value="Phosphorylase Kinase, domain 1"/>
    <property type="match status" value="1"/>
</dbReference>
<evidence type="ECO:0000313" key="15">
    <source>
        <dbReference type="Proteomes" id="UP000822688"/>
    </source>
</evidence>
<dbReference type="SMART" id="SM00220">
    <property type="entry name" value="S_TKc"/>
    <property type="match status" value="1"/>
</dbReference>
<sequence>MMGAQLDTTSSTAAGPSPSEPPLVMRAPQEDFTADHFLFGNLLGLGSYSKVVKAKRKDTGEVYALKIMNKRHIIRESKVKFVKMERMILDQLDYPGVVKLCFTFQDVNSLYMGLECCSDGELFDQIRRKKRMSEEETRFYTAEIVDILDYIHAQGIIHRDLKPENLLIASDGHLKLCDFGSAKMVRPLPNGFFQSEGENSAAFVGTAEYVSPEVLHGNPVNHAVDLWALGCTVYQMLEGRPPFKAATEYLIFQKVMAREFSMPSHFSPEAKDLVERLLNLKPNERLGAQGHDDIRNHPFLKGFDWSRLRKMPAPKLHKDSNTGGLDEASEDKWQPRLVDALDSFGFD</sequence>
<dbReference type="Gene3D" id="1.10.510.10">
    <property type="entry name" value="Transferase(Phosphotransferase) domain 1"/>
    <property type="match status" value="1"/>
</dbReference>
<dbReference type="SUPFAM" id="SSF56112">
    <property type="entry name" value="Protein kinase-like (PK-like)"/>
    <property type="match status" value="1"/>
</dbReference>
<evidence type="ECO:0000256" key="1">
    <source>
        <dbReference type="ARBA" id="ARBA00010006"/>
    </source>
</evidence>
<evidence type="ECO:0000256" key="9">
    <source>
        <dbReference type="ARBA" id="ARBA00048679"/>
    </source>
</evidence>
<dbReference type="PROSITE" id="PS00108">
    <property type="entry name" value="PROTEIN_KINASE_ST"/>
    <property type="match status" value="1"/>
</dbReference>
<dbReference type="InterPro" id="IPR039046">
    <property type="entry name" value="PDPK1"/>
</dbReference>